<dbReference type="RefSeq" id="WP_160745746.1">
    <property type="nucleotide sequence ID" value="NZ_WTYK01000002.1"/>
</dbReference>
<proteinExistence type="predicted"/>
<dbReference type="EMBL" id="WTYK01000002">
    <property type="protein sequence ID" value="MXP40891.1"/>
    <property type="molecule type" value="Genomic_DNA"/>
</dbReference>
<protein>
    <recommendedName>
        <fullName evidence="3">DUF2946 domain-containing protein</fullName>
    </recommendedName>
</protein>
<organism evidence="1 2">
    <name type="scientific">Croceibacterium soli</name>
    <dbReference type="NCBI Taxonomy" id="1739690"/>
    <lineage>
        <taxon>Bacteria</taxon>
        <taxon>Pseudomonadati</taxon>
        <taxon>Pseudomonadota</taxon>
        <taxon>Alphaproteobacteria</taxon>
        <taxon>Sphingomonadales</taxon>
        <taxon>Erythrobacteraceae</taxon>
        <taxon>Croceibacterium</taxon>
    </lineage>
</organism>
<dbReference type="AlphaFoldDB" id="A0A6I4UPW7"/>
<dbReference type="Proteomes" id="UP000469159">
    <property type="component" value="Unassembled WGS sequence"/>
</dbReference>
<evidence type="ECO:0000313" key="2">
    <source>
        <dbReference type="Proteomes" id="UP000469159"/>
    </source>
</evidence>
<reference evidence="1 2" key="1">
    <citation type="submission" date="2019-12" db="EMBL/GenBank/DDBJ databases">
        <title>Genomic-based taxomic classification of the family Erythrobacteraceae.</title>
        <authorList>
            <person name="Xu L."/>
        </authorList>
    </citation>
    <scope>NUCLEOTIDE SEQUENCE [LARGE SCALE GENOMIC DNA]</scope>
    <source>
        <strain evidence="1 2">MCCC 1K02066</strain>
    </source>
</reference>
<keyword evidence="2" id="KW-1185">Reference proteome</keyword>
<accession>A0A6I4UPW7</accession>
<sequence>MRDIAGSRAKLAFVWLLLVAALVVRAAVPQGYMTERADDGAVTVLICHSDAVLQIPVPEKDVPADEGKPTQEACAFAGFWAGAAAGSPALDLPLPQPVAESFSIDHGPFALAAAARQRPPARGPPVRV</sequence>
<gene>
    <name evidence="1" type="ORF">GRI75_04430</name>
</gene>
<evidence type="ECO:0008006" key="3">
    <source>
        <dbReference type="Google" id="ProtNLM"/>
    </source>
</evidence>
<evidence type="ECO:0000313" key="1">
    <source>
        <dbReference type="EMBL" id="MXP40891.1"/>
    </source>
</evidence>
<comment type="caution">
    <text evidence="1">The sequence shown here is derived from an EMBL/GenBank/DDBJ whole genome shotgun (WGS) entry which is preliminary data.</text>
</comment>
<name>A0A6I4UPW7_9SPHN</name>